<proteinExistence type="predicted"/>
<dbReference type="SUPFAM" id="SSF56209">
    <property type="entry name" value="Nitrile hydratase alpha chain"/>
    <property type="match status" value="1"/>
</dbReference>
<feature type="compositionally biased region" description="Basic residues" evidence="2">
    <location>
        <begin position="595"/>
        <end position="604"/>
    </location>
</feature>
<sequence length="1476" mass="161699">MHIFAEDQDDSGTSAEKLKGPPVETLKAVLGAALEKAGGEVDRVRFGGQSVGNCRELWVEGGTGARGTVMSGMHKTDTYALVILLPQAAPDETVKAPMHDAFAHGVEVEFRTARKELGITQPASVAAAKAKAQLRGSPLCICPNVSSAPALFDRRCHRHLRRQALDIVGSLWVSSLAHDMDRAQKPCRSRRNQVLSPVMLRKHRCLNHRMADSAWLAASGLDGKARVRVQAWYVRVSLSPCARGFLAQVPRASMALHPGIGPMVASARAQVFMGRRRLALPTLITCTSSHGAAVPSIHLSSTSAGSTPRTLRICSFATGIAALVSLRLPQGARRSASSTTGAKVAFHPRRCRAGPADGLLALDDGAGQEPLQNCSTGRNSADGTSASIAIDDRQLQHWEQQIHALVVVLVSTEHVRTSELQEEVLGLNDQGFEDGDWGYYGKWAAALAKLLLKQGIIDLDELDVALGGRSPKKVGETFKVGAAVRIKGPTQAGPASQWRRPYLPVPGSVAGLQGAVAKRLGLRSDDSFFALQKSLGLDMDATCKQYMYAVNIDPEALSTGSERIVTVEVSQCWLEALEPEAEADAKPSGAAKAPKAPKRRHLRQSLKTVAQSMHDFASKHAEFRKHGLEIHRHQGRHERHEHLPRSIVEAQAVEKEGREAPGQRVTEVLLQVLISRGILAMSAVSRAMEVIDSLGVHPVGPWIVARAWCDTSFKSLLLEDAHAAIELLGHEATSSTSTVKIKVVESTPWVHNLVVCTLCSCYPVTLLGLSPAWYKSREYREQAVQRPRELLRESFGLEIPQNVELRVHDSNSELRYIVLPQRPVGTEGWSEERLASMVTRDAMIGVALPDVAEAGFSLPSCFNLAAGPGCLYSNFHPWADLVDMRGCRRSPGCGQGRVSLKQEEEQRWKEEWISVAQVQPWKPSWERGKSENLSERAGGCTAVSCAEIAASQQPSLRRSMPQSHKPRHDQFRAGRHKSNTQRRIWRPKFSPEQSLALTDAIKPLSDVDAASETNTAATTSLHTEAICHEVFSQDGDVQSEQCCSETPDGVSGARRPSSDDCVGQILTLLRNESAKLLPLREELFGTVRDAAADALPSFERMALVGSVALTIDVPSSDVDAVVFTKTPVDAIQALNAMAALLRQKEPQLRVQVIDRARVPIIMVSTGDRMASLDLSVNRKLPDEHVSWFRSLRIFQEEQELVVDFLRCVKYWHSQRQIPGTKEGGYPILAWILFAVQRLQAFLAEETLNASHCGRLLAALDHFFQSLVWPADTHASMCGSSEEYIGSRIWPFPCVLDPVTPDVGNSNLIHEIPIATQILYADEFLRARALVAAAISGDGNAFARLFERESSTLLQASPFPGDSKGNGAYGCVAFVLKRQKIWLVEVLSVSKMREKWTAPFLHRCDSQTELQGCLLSVDGAGAVQRFPELRQGLTFSPRDFVACAELDHISQQTPSVRLTKGDLRRWQDLQKLQLLIQ</sequence>
<dbReference type="Pfam" id="PF21006">
    <property type="entry name" value="NHase_beta_N"/>
    <property type="match status" value="1"/>
</dbReference>
<dbReference type="OrthoDB" id="423342at2759"/>
<dbReference type="SUPFAM" id="SSF50090">
    <property type="entry name" value="Electron transport accessory proteins"/>
    <property type="match status" value="1"/>
</dbReference>
<dbReference type="GO" id="GO:0031123">
    <property type="term" value="P:RNA 3'-end processing"/>
    <property type="evidence" value="ECO:0007669"/>
    <property type="project" value="TreeGrafter"/>
</dbReference>
<feature type="region of interest" description="Disordered" evidence="2">
    <location>
        <begin position="951"/>
        <end position="980"/>
    </location>
</feature>
<evidence type="ECO:0000259" key="4">
    <source>
        <dbReference type="Pfam" id="PF21006"/>
    </source>
</evidence>
<feature type="domain" description="Nitrile hydratase beta subunit-like N-terminal" evidence="4">
    <location>
        <begin position="393"/>
        <end position="464"/>
    </location>
</feature>
<dbReference type="GO" id="GO:1990817">
    <property type="term" value="F:poly(A) RNA polymerase activity"/>
    <property type="evidence" value="ECO:0007669"/>
    <property type="project" value="InterPro"/>
</dbReference>
<evidence type="ECO:0000313" key="6">
    <source>
        <dbReference type="EMBL" id="OLP88694.1"/>
    </source>
</evidence>
<dbReference type="GO" id="GO:0046914">
    <property type="term" value="F:transition metal ion binding"/>
    <property type="evidence" value="ECO:0007669"/>
    <property type="project" value="InterPro"/>
</dbReference>
<dbReference type="GO" id="GO:0031499">
    <property type="term" value="C:TRAMP complex"/>
    <property type="evidence" value="ECO:0007669"/>
    <property type="project" value="TreeGrafter"/>
</dbReference>
<dbReference type="Proteomes" id="UP000186817">
    <property type="component" value="Unassembled WGS sequence"/>
</dbReference>
<evidence type="ECO:0000256" key="2">
    <source>
        <dbReference type="SAM" id="MobiDB-lite"/>
    </source>
</evidence>
<feature type="region of interest" description="Disordered" evidence="2">
    <location>
        <begin position="1"/>
        <end position="20"/>
    </location>
</feature>
<feature type="domain" description="Poly(A) RNA polymerase mitochondrial-like central palm" evidence="5">
    <location>
        <begin position="1079"/>
        <end position="1179"/>
    </location>
</feature>
<dbReference type="InterPro" id="IPR042262">
    <property type="entry name" value="CN_hydtase_beta_C"/>
</dbReference>
<dbReference type="PANTHER" id="PTHR23092:SF15">
    <property type="entry name" value="INACTIVE NON-CANONICAL POLY(A) RNA POLYMERASE PROTEIN TRF4-2-RELATED"/>
    <property type="match status" value="1"/>
</dbReference>
<dbReference type="SUPFAM" id="SSF81631">
    <property type="entry name" value="PAP/OAS1 substrate-binding domain"/>
    <property type="match status" value="1"/>
</dbReference>
<dbReference type="Pfam" id="PF22600">
    <property type="entry name" value="MTPAP-like_central"/>
    <property type="match status" value="1"/>
</dbReference>
<protein>
    <submittedName>
        <fullName evidence="6">Putative nitrile hydratase</fullName>
    </submittedName>
</protein>
<keyword evidence="7" id="KW-1185">Reference proteome</keyword>
<dbReference type="SUPFAM" id="SSF81301">
    <property type="entry name" value="Nucleotidyltransferase"/>
    <property type="match status" value="1"/>
</dbReference>
<feature type="compositionally biased region" description="Polar residues" evidence="2">
    <location>
        <begin position="951"/>
        <end position="962"/>
    </location>
</feature>
<dbReference type="GO" id="GO:0003729">
    <property type="term" value="F:mRNA binding"/>
    <property type="evidence" value="ECO:0007669"/>
    <property type="project" value="TreeGrafter"/>
</dbReference>
<reference evidence="6 7" key="1">
    <citation type="submission" date="2016-02" db="EMBL/GenBank/DDBJ databases">
        <title>Genome analysis of coral dinoflagellate symbionts highlights evolutionary adaptations to a symbiotic lifestyle.</title>
        <authorList>
            <person name="Aranda M."/>
            <person name="Li Y."/>
            <person name="Liew Y.J."/>
            <person name="Baumgarten S."/>
            <person name="Simakov O."/>
            <person name="Wilson M."/>
            <person name="Piel J."/>
            <person name="Ashoor H."/>
            <person name="Bougouffa S."/>
            <person name="Bajic V.B."/>
            <person name="Ryu T."/>
            <person name="Ravasi T."/>
            <person name="Bayer T."/>
            <person name="Micklem G."/>
            <person name="Kim H."/>
            <person name="Bhak J."/>
            <person name="Lajeunesse T.C."/>
            <person name="Voolstra C.R."/>
        </authorList>
    </citation>
    <scope>NUCLEOTIDE SEQUENCE [LARGE SCALE GENOMIC DNA]</scope>
    <source>
        <strain evidence="6 7">CCMP2467</strain>
    </source>
</reference>
<dbReference type="InterPro" id="IPR054708">
    <property type="entry name" value="MTPAP-like_central"/>
</dbReference>
<dbReference type="InterPro" id="IPR008990">
    <property type="entry name" value="Elect_transpt_acc-like_dom_sf"/>
</dbReference>
<keyword evidence="1" id="KW-0479">Metal-binding</keyword>
<dbReference type="SMR" id="A0A1Q9D0K6"/>
<dbReference type="GO" id="GO:0005730">
    <property type="term" value="C:nucleolus"/>
    <property type="evidence" value="ECO:0007669"/>
    <property type="project" value="TreeGrafter"/>
</dbReference>
<dbReference type="InterPro" id="IPR049054">
    <property type="entry name" value="CN_hydtase_beta-like_N"/>
</dbReference>
<evidence type="ECO:0000259" key="5">
    <source>
        <dbReference type="Pfam" id="PF22600"/>
    </source>
</evidence>
<dbReference type="GO" id="GO:0043634">
    <property type="term" value="P:polyadenylation-dependent ncRNA catabolic process"/>
    <property type="evidence" value="ECO:0007669"/>
    <property type="project" value="TreeGrafter"/>
</dbReference>
<evidence type="ECO:0000313" key="7">
    <source>
        <dbReference type="Proteomes" id="UP000186817"/>
    </source>
</evidence>
<feature type="compositionally biased region" description="Acidic residues" evidence="2">
    <location>
        <begin position="1"/>
        <end position="10"/>
    </location>
</feature>
<dbReference type="Gene3D" id="3.90.330.10">
    <property type="entry name" value="Nitrile hydratase alpha /Thiocyanate hydrolase gamma"/>
    <property type="match status" value="1"/>
</dbReference>
<dbReference type="EMBL" id="LSRX01000800">
    <property type="protein sequence ID" value="OLP88694.1"/>
    <property type="molecule type" value="Genomic_DNA"/>
</dbReference>
<organism evidence="6 7">
    <name type="scientific">Symbiodinium microadriaticum</name>
    <name type="common">Dinoflagellate</name>
    <name type="synonym">Zooxanthella microadriatica</name>
    <dbReference type="NCBI Taxonomy" id="2951"/>
    <lineage>
        <taxon>Eukaryota</taxon>
        <taxon>Sar</taxon>
        <taxon>Alveolata</taxon>
        <taxon>Dinophyceae</taxon>
        <taxon>Suessiales</taxon>
        <taxon>Symbiodiniaceae</taxon>
        <taxon>Symbiodinium</taxon>
    </lineage>
</organism>
<evidence type="ECO:0000256" key="1">
    <source>
        <dbReference type="ARBA" id="ARBA00022723"/>
    </source>
</evidence>
<dbReference type="Pfam" id="PF02979">
    <property type="entry name" value="NHase_alpha"/>
    <property type="match status" value="1"/>
</dbReference>
<dbReference type="InterPro" id="IPR043519">
    <property type="entry name" value="NT_sf"/>
</dbReference>
<dbReference type="InterPro" id="IPR004232">
    <property type="entry name" value="CN_Hdrtase_a/SCN_Hdrlase_g"/>
</dbReference>
<feature type="domain" description="Nitrile hydratase alpha/Thiocyanate hydrolase gamma" evidence="3">
    <location>
        <begin position="666"/>
        <end position="847"/>
    </location>
</feature>
<comment type="caution">
    <text evidence="6">The sequence shown here is derived from an EMBL/GenBank/DDBJ whole genome shotgun (WGS) entry which is preliminary data.</text>
</comment>
<feature type="region of interest" description="Disordered" evidence="2">
    <location>
        <begin position="580"/>
        <end position="605"/>
    </location>
</feature>
<dbReference type="PANTHER" id="PTHR23092">
    <property type="entry name" value="POLY(A) RNA POLYMERASE"/>
    <property type="match status" value="1"/>
</dbReference>
<name>A0A1Q9D0K6_SYMMI</name>
<dbReference type="InterPro" id="IPR036648">
    <property type="entry name" value="CN_Hdrase_a/SCN_Hdrase_g_sf"/>
</dbReference>
<accession>A0A1Q9D0K6</accession>
<dbReference type="Gene3D" id="3.30.460.10">
    <property type="entry name" value="Beta Polymerase, domain 2"/>
    <property type="match status" value="1"/>
</dbReference>
<dbReference type="InterPro" id="IPR045862">
    <property type="entry name" value="Trf4-like"/>
</dbReference>
<evidence type="ECO:0000259" key="3">
    <source>
        <dbReference type="Pfam" id="PF02979"/>
    </source>
</evidence>
<gene>
    <name evidence="6" type="ORF">AK812_SmicGene29950</name>
</gene>
<dbReference type="Gene3D" id="1.10.472.20">
    <property type="entry name" value="Nitrile hydratase, beta subunit"/>
    <property type="match status" value="1"/>
</dbReference>